<proteinExistence type="predicted"/>
<dbReference type="SUPFAM" id="SSF48403">
    <property type="entry name" value="Ankyrin repeat"/>
    <property type="match status" value="1"/>
</dbReference>
<accession>A0AA85C0X1</accession>
<evidence type="ECO:0000313" key="5">
    <source>
        <dbReference type="WBParaSite" id="SMTH1_93260.1"/>
    </source>
</evidence>
<evidence type="ECO:0008006" key="6">
    <source>
        <dbReference type="Google" id="ProtNLM"/>
    </source>
</evidence>
<name>A0AA85C0X1_9TREM</name>
<keyword evidence="2" id="KW-0040">ANK repeat</keyword>
<dbReference type="InterPro" id="IPR036770">
    <property type="entry name" value="Ankyrin_rpt-contain_sf"/>
</dbReference>
<protein>
    <recommendedName>
        <fullName evidence="6">ANK_REP_REGION domain-containing protein</fullName>
    </recommendedName>
</protein>
<dbReference type="Gene3D" id="1.25.40.20">
    <property type="entry name" value="Ankyrin repeat-containing domain"/>
    <property type="match status" value="1"/>
</dbReference>
<feature type="region of interest" description="Disordered" evidence="3">
    <location>
        <begin position="853"/>
        <end position="873"/>
    </location>
</feature>
<evidence type="ECO:0000256" key="2">
    <source>
        <dbReference type="ARBA" id="ARBA00023043"/>
    </source>
</evidence>
<dbReference type="WBParaSite" id="SMTH1_93260.1">
    <property type="protein sequence ID" value="SMTH1_93260.1"/>
    <property type="gene ID" value="SMTH1_93260"/>
</dbReference>
<keyword evidence="1" id="KW-0677">Repeat</keyword>
<reference evidence="5" key="1">
    <citation type="submission" date="2023-11" db="UniProtKB">
        <authorList>
            <consortium name="WormBaseParasite"/>
        </authorList>
    </citation>
    <scope>IDENTIFICATION</scope>
</reference>
<organism evidence="4 5">
    <name type="scientific">Schistosoma mattheei</name>
    <dbReference type="NCBI Taxonomy" id="31246"/>
    <lineage>
        <taxon>Eukaryota</taxon>
        <taxon>Metazoa</taxon>
        <taxon>Spiralia</taxon>
        <taxon>Lophotrochozoa</taxon>
        <taxon>Platyhelminthes</taxon>
        <taxon>Trematoda</taxon>
        <taxon>Digenea</taxon>
        <taxon>Strigeidida</taxon>
        <taxon>Schistosomatoidea</taxon>
        <taxon>Schistosomatidae</taxon>
        <taxon>Schistosoma</taxon>
    </lineage>
</organism>
<dbReference type="PANTHER" id="PTHR24198">
    <property type="entry name" value="ANKYRIN REPEAT AND PROTEIN KINASE DOMAIN-CONTAINING PROTEIN"/>
    <property type="match status" value="1"/>
</dbReference>
<feature type="compositionally biased region" description="Low complexity" evidence="3">
    <location>
        <begin position="853"/>
        <end position="867"/>
    </location>
</feature>
<dbReference type="AlphaFoldDB" id="A0AA85C0X1"/>
<evidence type="ECO:0000256" key="3">
    <source>
        <dbReference type="SAM" id="MobiDB-lite"/>
    </source>
</evidence>
<dbReference type="PANTHER" id="PTHR24198:SF165">
    <property type="entry name" value="ANKYRIN REPEAT-CONTAINING PROTEIN-RELATED"/>
    <property type="match status" value="1"/>
</dbReference>
<sequence length="873" mass="99293">MHADIVKENDSEILMKVLTGSLSNSGIYEQLYSLIVNKEYSCFQCLLKHSQLDFYEPFEVDGFRLPILHHAIRLGDFNAFKLLLENGLNPLVCTGICQQNDTEFVCEDIIQFAFRFTSNPNNQKSISLLFQTFLYKLITNLVEACGKGDDESVEQLLTSSPSGSLRIRCTVRRFASRQFHLAIDSPNSSHNSSTNYVVNSVKSIHQPLTSLISNRLRSLKFNRRLLWSTGSNRDNEKMEKTEKEEGQQHIDQPQSILELLPLEEIPSWSSDENSESYNLQSMNNDLWEWARSQVKSLLVICVQNNYIRCLNKLLQVGFEVIPVNSSSLSSTFSASEESVELLNHNQNINHYSKSNNGLRILVEDISYVGKQQLWIESVCSNQESAIHTAVRLNREEAVKSIIQWEPYSLAVTIHGNNELSFGVLPIHIACALNRLNCLQLMLTRNTSIVDFSNHYYNTRSIESNYSSLFSCRINKSPGLYKHYYCIDQLDSYNMTGFLLAVIHGHVDIVRQLLKFTVKAKRLMNSMTELNNFNTDINLDNLYQHHSTVHDNNTSTTNTTDTDKFTCFNQLNVLGNQNSPLTDNYIDHNVYYDVCPIDIYRKISACWYFVTSIDNNNNSVSLKYNQRPAIIINPRCHQNLDDHAICGYFNALQLSVMTGNIDTVSILVDYLSREVNTFCTSCIHGQCYISQDNSALSKVSSSNPICYTSHLTNQIVSSNLNSTNLQSIITTPLGLTCCLAETDENKAIEIASILLNIGAVDFNNQLFVYTMKKSFYKFAGLLFIHEILLKSIELNKSVDNDYIIIIKHLNLSNMKSLQYSIISNSFWLLNSLIPQWIKLLDDLSKFHYINSFNSSSSSSMSTSFSSTSVKQDLL</sequence>
<evidence type="ECO:0000313" key="4">
    <source>
        <dbReference type="Proteomes" id="UP000050791"/>
    </source>
</evidence>
<dbReference type="InterPro" id="IPR002110">
    <property type="entry name" value="Ankyrin_rpt"/>
</dbReference>
<dbReference type="Proteomes" id="UP000050791">
    <property type="component" value="Unassembled WGS sequence"/>
</dbReference>
<evidence type="ECO:0000256" key="1">
    <source>
        <dbReference type="ARBA" id="ARBA00022737"/>
    </source>
</evidence>
<dbReference type="SMART" id="SM00248">
    <property type="entry name" value="ANK"/>
    <property type="match status" value="8"/>
</dbReference>